<proteinExistence type="predicted"/>
<dbReference type="AlphaFoldDB" id="A0A3P3ZQG4"/>
<protein>
    <submittedName>
        <fullName evidence="1">Uncharacterized protein</fullName>
    </submittedName>
</protein>
<gene>
    <name evidence="1" type="ORF">CARN8_5310002</name>
</gene>
<dbReference type="EMBL" id="UOYP01000481">
    <property type="protein sequence ID" value="VAY89138.1"/>
    <property type="molecule type" value="Genomic_DNA"/>
</dbReference>
<dbReference type="Gene3D" id="3.10.560.10">
    <property type="entry name" value="Outer membrane lipoprotein wza domain like"/>
    <property type="match status" value="1"/>
</dbReference>
<reference evidence="1" key="1">
    <citation type="submission" date="2018-10" db="EMBL/GenBank/DDBJ databases">
        <authorList>
            <person name="Plewniak F."/>
        </authorList>
    </citation>
    <scope>NUCLEOTIDE SEQUENCE</scope>
</reference>
<organism evidence="1">
    <name type="scientific">mine drainage metagenome</name>
    <dbReference type="NCBI Taxonomy" id="410659"/>
    <lineage>
        <taxon>unclassified sequences</taxon>
        <taxon>metagenomes</taxon>
        <taxon>ecological metagenomes</taxon>
    </lineage>
</organism>
<evidence type="ECO:0000313" key="1">
    <source>
        <dbReference type="EMBL" id="VAY89138.1"/>
    </source>
</evidence>
<sequence>MTRHGSSGTITQGLEGKANQPQVLVRVMRNTTATVVGEVSANIRMPLTAQGERLLDALAAAGGAKQPVDKTTLQITRGNVVHPCPWKPSSVILPRIFS</sequence>
<accession>A0A3P3ZQG4</accession>
<name>A0A3P3ZQG4_9ZZZZ</name>